<keyword evidence="2 9" id="KW-0813">Transport</keyword>
<dbReference type="GO" id="GO:0005794">
    <property type="term" value="C:Golgi apparatus"/>
    <property type="evidence" value="ECO:0007669"/>
    <property type="project" value="TreeGrafter"/>
</dbReference>
<keyword evidence="4 9" id="KW-1133">Transmembrane helix</keyword>
<comment type="subcellular location">
    <subcellularLocation>
        <location evidence="1 9">Membrane</location>
        <topology evidence="1 9">Multi-pass membrane protein</topology>
    </subcellularLocation>
</comment>
<keyword evidence="6 9" id="KW-0472">Membrane</keyword>
<dbReference type="PROSITE" id="PS51371">
    <property type="entry name" value="CBS"/>
    <property type="match status" value="2"/>
</dbReference>
<evidence type="ECO:0000256" key="9">
    <source>
        <dbReference type="RuleBase" id="RU361221"/>
    </source>
</evidence>
<dbReference type="PANTHER" id="PTHR45711:SF9">
    <property type="entry name" value="ANION_PROTON EXCHANGE TRANSPORTER GEF1"/>
    <property type="match status" value="1"/>
</dbReference>
<dbReference type="OrthoDB" id="44789at2759"/>
<feature type="transmembrane region" description="Helical" evidence="9">
    <location>
        <begin position="102"/>
        <end position="126"/>
    </location>
</feature>
<feature type="transmembrane region" description="Helical" evidence="9">
    <location>
        <begin position="54"/>
        <end position="75"/>
    </location>
</feature>
<proteinExistence type="inferred from homology"/>
<dbReference type="GO" id="GO:0000324">
    <property type="term" value="C:fungal-type vacuole"/>
    <property type="evidence" value="ECO:0007669"/>
    <property type="project" value="TreeGrafter"/>
</dbReference>
<evidence type="ECO:0000259" key="10">
    <source>
        <dbReference type="PROSITE" id="PS51371"/>
    </source>
</evidence>
<dbReference type="Pfam" id="PF00654">
    <property type="entry name" value="Voltage_CLC"/>
    <property type="match status" value="1"/>
</dbReference>
<evidence type="ECO:0000313" key="12">
    <source>
        <dbReference type="Proteomes" id="UP000271241"/>
    </source>
</evidence>
<dbReference type="EMBL" id="KZ993774">
    <property type="protein sequence ID" value="RKP04391.1"/>
    <property type="molecule type" value="Genomic_DNA"/>
</dbReference>
<reference evidence="12" key="1">
    <citation type="journal article" date="2018" name="Nat. Microbiol.">
        <title>Leveraging single-cell genomics to expand the fungal tree of life.</title>
        <authorList>
            <person name="Ahrendt S.R."/>
            <person name="Quandt C.A."/>
            <person name="Ciobanu D."/>
            <person name="Clum A."/>
            <person name="Salamov A."/>
            <person name="Andreopoulos B."/>
            <person name="Cheng J.F."/>
            <person name="Woyke T."/>
            <person name="Pelin A."/>
            <person name="Henrissat B."/>
            <person name="Reynolds N.K."/>
            <person name="Benny G.L."/>
            <person name="Smith M.E."/>
            <person name="James T.Y."/>
            <person name="Grigoriev I.V."/>
        </authorList>
    </citation>
    <scope>NUCLEOTIDE SEQUENCE [LARGE SCALE GENOMIC DNA]</scope>
    <source>
        <strain evidence="12">RSA 1356</strain>
    </source>
</reference>
<dbReference type="InterPro" id="IPR014743">
    <property type="entry name" value="Cl-channel_core"/>
</dbReference>
<dbReference type="Gene3D" id="1.10.3080.10">
    <property type="entry name" value="Clc chloride channel"/>
    <property type="match status" value="1"/>
</dbReference>
<dbReference type="PANTHER" id="PTHR45711">
    <property type="entry name" value="CHLORIDE CHANNEL PROTEIN"/>
    <property type="match status" value="1"/>
</dbReference>
<comment type="caution">
    <text evidence="9">Lacks conserved residue(s) required for the propagation of feature annotation.</text>
</comment>
<evidence type="ECO:0000256" key="8">
    <source>
        <dbReference type="PROSITE-ProRule" id="PRU00703"/>
    </source>
</evidence>
<feature type="domain" description="CBS" evidence="10">
    <location>
        <begin position="281"/>
        <end position="337"/>
    </location>
</feature>
<dbReference type="STRING" id="78915.A0A4P9XGM9"/>
<comment type="similarity">
    <text evidence="9">Belongs to the chloride channel (TC 2.A.49) family.</text>
</comment>
<dbReference type="PRINTS" id="PR00762">
    <property type="entry name" value="CLCHANNEL"/>
</dbReference>
<evidence type="ECO:0000256" key="2">
    <source>
        <dbReference type="ARBA" id="ARBA00022448"/>
    </source>
</evidence>
<dbReference type="Proteomes" id="UP000271241">
    <property type="component" value="Unassembled WGS sequence"/>
</dbReference>
<dbReference type="GO" id="GO:0005247">
    <property type="term" value="F:voltage-gated chloride channel activity"/>
    <property type="evidence" value="ECO:0007669"/>
    <property type="project" value="TreeGrafter"/>
</dbReference>
<organism evidence="11 12">
    <name type="scientific">Thamnocephalis sphaerospora</name>
    <dbReference type="NCBI Taxonomy" id="78915"/>
    <lineage>
        <taxon>Eukaryota</taxon>
        <taxon>Fungi</taxon>
        <taxon>Fungi incertae sedis</taxon>
        <taxon>Zoopagomycota</taxon>
        <taxon>Zoopagomycotina</taxon>
        <taxon>Zoopagomycetes</taxon>
        <taxon>Zoopagales</taxon>
        <taxon>Sigmoideomycetaceae</taxon>
        <taxon>Thamnocephalis</taxon>
    </lineage>
</organism>
<evidence type="ECO:0000256" key="1">
    <source>
        <dbReference type="ARBA" id="ARBA00004141"/>
    </source>
</evidence>
<evidence type="ECO:0000256" key="6">
    <source>
        <dbReference type="ARBA" id="ARBA00023136"/>
    </source>
</evidence>
<dbReference type="SUPFAM" id="SSF81340">
    <property type="entry name" value="Clc chloride channel"/>
    <property type="match status" value="1"/>
</dbReference>
<keyword evidence="5 9" id="KW-0406">Ion transport</keyword>
<dbReference type="SUPFAM" id="SSF54631">
    <property type="entry name" value="CBS-domain pair"/>
    <property type="match status" value="1"/>
</dbReference>
<dbReference type="Gene3D" id="3.90.1280.20">
    <property type="match status" value="1"/>
</dbReference>
<dbReference type="Pfam" id="PF00571">
    <property type="entry name" value="CBS"/>
    <property type="match status" value="2"/>
</dbReference>
<keyword evidence="7 9" id="KW-0868">Chloride</keyword>
<keyword evidence="8" id="KW-0129">CBS domain</keyword>
<dbReference type="GO" id="GO:0006878">
    <property type="term" value="P:intracellular copper ion homeostasis"/>
    <property type="evidence" value="ECO:0007669"/>
    <property type="project" value="TreeGrafter"/>
</dbReference>
<evidence type="ECO:0000256" key="3">
    <source>
        <dbReference type="ARBA" id="ARBA00022692"/>
    </source>
</evidence>
<dbReference type="Gene3D" id="3.10.580.10">
    <property type="entry name" value="CBS-domain"/>
    <property type="match status" value="1"/>
</dbReference>
<feature type="domain" description="CBS" evidence="10">
    <location>
        <begin position="186"/>
        <end position="245"/>
    </location>
</feature>
<dbReference type="InterPro" id="IPR001807">
    <property type="entry name" value="ClC"/>
</dbReference>
<feature type="transmembrane region" description="Helical" evidence="9">
    <location>
        <begin position="29"/>
        <end position="48"/>
    </location>
</feature>
<dbReference type="GO" id="GO:0006879">
    <property type="term" value="P:intracellular iron ion homeostasis"/>
    <property type="evidence" value="ECO:0007669"/>
    <property type="project" value="TreeGrafter"/>
</dbReference>
<gene>
    <name evidence="11" type="ORF">THASP1DRAFT_33848</name>
</gene>
<evidence type="ECO:0000256" key="7">
    <source>
        <dbReference type="ARBA" id="ARBA00023214"/>
    </source>
</evidence>
<evidence type="ECO:0000256" key="5">
    <source>
        <dbReference type="ARBA" id="ARBA00023065"/>
    </source>
</evidence>
<dbReference type="SMART" id="SM00116">
    <property type="entry name" value="CBS"/>
    <property type="match status" value="2"/>
</dbReference>
<keyword evidence="3 9" id="KW-0812">Transmembrane</keyword>
<protein>
    <recommendedName>
        <fullName evidence="9">Chloride channel protein</fullName>
    </recommendedName>
</protein>
<evidence type="ECO:0000256" key="4">
    <source>
        <dbReference type="ARBA" id="ARBA00022989"/>
    </source>
</evidence>
<dbReference type="GO" id="GO:0005783">
    <property type="term" value="C:endoplasmic reticulum"/>
    <property type="evidence" value="ECO:0007669"/>
    <property type="project" value="TreeGrafter"/>
</dbReference>
<dbReference type="GO" id="GO:0005769">
    <property type="term" value="C:early endosome"/>
    <property type="evidence" value="ECO:0007669"/>
    <property type="project" value="TreeGrafter"/>
</dbReference>
<feature type="transmembrane region" description="Helical" evidence="9">
    <location>
        <begin position="132"/>
        <end position="150"/>
    </location>
</feature>
<dbReference type="AlphaFoldDB" id="A0A4P9XGM9"/>
<accession>A0A4P9XGM9</accession>
<keyword evidence="12" id="KW-1185">Reference proteome</keyword>
<evidence type="ECO:0000313" key="11">
    <source>
        <dbReference type="EMBL" id="RKP04391.1"/>
    </source>
</evidence>
<sequence>MTEMMSILFQECENGDFMGLCQRAQMTRIIWLLLAAVLMRTAFTTVSYGCKVPAGIFVPSMAVGACFGRIVGILVQAMQHAYPDSFLFSSCQPDVPCITPGAYAFLGAAAALCGVTKMTVSLVVIMFELTGALSYILPTMIVAMVAKAVGDRFYMGGIYPLLIRLYGLPFLDKEEHTFNAPVSAVMVRDMGVFTATNMHLDEIEQILAETDYKGFPIVDNLQDRHLLGYISRSELRYCIDKARRLRGVTNQAMCYFSVEDQVLGEDPEIGSISIIEFGPWVDQTPITVHPKLALEVVLDLFKNLGPRVILVEEDGCLIGLVTKKDVLKAVHRRRYRTRAPVVMSQDASPLLRSPATELGLVRRPAANAQARQTRAAGEAIELST</sequence>
<dbReference type="GO" id="GO:0005886">
    <property type="term" value="C:plasma membrane"/>
    <property type="evidence" value="ECO:0007669"/>
    <property type="project" value="TreeGrafter"/>
</dbReference>
<dbReference type="InterPro" id="IPR046342">
    <property type="entry name" value="CBS_dom_sf"/>
</dbReference>
<dbReference type="CDD" id="cd04591">
    <property type="entry name" value="CBS_pair_voltage-gated_CLC_euk_bac"/>
    <property type="match status" value="1"/>
</dbReference>
<name>A0A4P9XGM9_9FUNG</name>
<dbReference type="InterPro" id="IPR000644">
    <property type="entry name" value="CBS_dom"/>
</dbReference>